<evidence type="ECO:0000256" key="3">
    <source>
        <dbReference type="ARBA" id="ARBA00022603"/>
    </source>
</evidence>
<evidence type="ECO:0000256" key="1">
    <source>
        <dbReference type="ARBA" id="ARBA00001541"/>
    </source>
</evidence>
<dbReference type="EC" id="2.1.1.80" evidence="2"/>
<dbReference type="AlphaFoldDB" id="A0A5D4MFQ5"/>
<dbReference type="EMBL" id="VTEG01000002">
    <property type="protein sequence ID" value="TYS00543.1"/>
    <property type="molecule type" value="Genomic_DNA"/>
</dbReference>
<evidence type="ECO:0000259" key="6">
    <source>
        <dbReference type="PROSITE" id="PS50123"/>
    </source>
</evidence>
<keyword evidence="4 7" id="KW-0808">Transferase</keyword>
<dbReference type="GO" id="GO:0032259">
    <property type="term" value="P:methylation"/>
    <property type="evidence" value="ECO:0007669"/>
    <property type="project" value="UniProtKB-KW"/>
</dbReference>
<proteinExistence type="predicted"/>
<gene>
    <name evidence="7" type="ORF">FZC84_03340</name>
</gene>
<dbReference type="SUPFAM" id="SSF53335">
    <property type="entry name" value="S-adenosyl-L-methionine-dependent methyltransferases"/>
    <property type="match status" value="1"/>
</dbReference>
<dbReference type="InterPro" id="IPR036804">
    <property type="entry name" value="CheR_N_sf"/>
</dbReference>
<reference evidence="7 8" key="1">
    <citation type="submission" date="2019-08" db="EMBL/GenBank/DDBJ databases">
        <title>Bacillus genomes from the desert of Cuatro Cienegas, Coahuila.</title>
        <authorList>
            <person name="Olmedo-Alvarez G."/>
        </authorList>
    </citation>
    <scope>NUCLEOTIDE SEQUENCE [LARGE SCALE GENOMIC DNA]</scope>
    <source>
        <strain evidence="7 8">CH128b_4D</strain>
    </source>
</reference>
<dbReference type="GO" id="GO:0008983">
    <property type="term" value="F:protein-glutamate O-methyltransferase activity"/>
    <property type="evidence" value="ECO:0007669"/>
    <property type="project" value="UniProtKB-EC"/>
</dbReference>
<keyword evidence="3 7" id="KW-0489">Methyltransferase</keyword>
<dbReference type="Proteomes" id="UP000325182">
    <property type="component" value="Unassembled WGS sequence"/>
</dbReference>
<dbReference type="InterPro" id="IPR029063">
    <property type="entry name" value="SAM-dependent_MTases_sf"/>
</dbReference>
<evidence type="ECO:0000313" key="8">
    <source>
        <dbReference type="Proteomes" id="UP000325182"/>
    </source>
</evidence>
<dbReference type="InterPro" id="IPR022642">
    <property type="entry name" value="CheR_C"/>
</dbReference>
<dbReference type="Pfam" id="PF03705">
    <property type="entry name" value="CheR_N"/>
    <property type="match status" value="1"/>
</dbReference>
<organism evidence="7 8">
    <name type="scientific">Rossellomorea vietnamensis</name>
    <dbReference type="NCBI Taxonomy" id="218284"/>
    <lineage>
        <taxon>Bacteria</taxon>
        <taxon>Bacillati</taxon>
        <taxon>Bacillota</taxon>
        <taxon>Bacilli</taxon>
        <taxon>Bacillales</taxon>
        <taxon>Bacillaceae</taxon>
        <taxon>Rossellomorea</taxon>
    </lineage>
</organism>
<dbReference type="InterPro" id="IPR022641">
    <property type="entry name" value="CheR_N"/>
</dbReference>
<name>A0A5D4MFQ5_9BACI</name>
<dbReference type="PRINTS" id="PR00996">
    <property type="entry name" value="CHERMTFRASE"/>
</dbReference>
<evidence type="ECO:0000256" key="2">
    <source>
        <dbReference type="ARBA" id="ARBA00012534"/>
    </source>
</evidence>
<comment type="catalytic activity">
    <reaction evidence="1">
        <text>L-glutamyl-[protein] + S-adenosyl-L-methionine = [protein]-L-glutamate 5-O-methyl ester + S-adenosyl-L-homocysteine</text>
        <dbReference type="Rhea" id="RHEA:24452"/>
        <dbReference type="Rhea" id="RHEA-COMP:10208"/>
        <dbReference type="Rhea" id="RHEA-COMP:10311"/>
        <dbReference type="ChEBI" id="CHEBI:29973"/>
        <dbReference type="ChEBI" id="CHEBI:57856"/>
        <dbReference type="ChEBI" id="CHEBI:59789"/>
        <dbReference type="ChEBI" id="CHEBI:82795"/>
        <dbReference type="EC" id="2.1.1.80"/>
    </reaction>
</comment>
<dbReference type="Pfam" id="PF01739">
    <property type="entry name" value="CheR"/>
    <property type="match status" value="1"/>
</dbReference>
<feature type="domain" description="CheR-type methyltransferase" evidence="6">
    <location>
        <begin position="1"/>
        <end position="258"/>
    </location>
</feature>
<evidence type="ECO:0000256" key="4">
    <source>
        <dbReference type="ARBA" id="ARBA00022679"/>
    </source>
</evidence>
<dbReference type="PANTHER" id="PTHR24422">
    <property type="entry name" value="CHEMOTAXIS PROTEIN METHYLTRANSFERASE"/>
    <property type="match status" value="1"/>
</dbReference>
<dbReference type="SMART" id="SM00138">
    <property type="entry name" value="MeTrc"/>
    <property type="match status" value="1"/>
</dbReference>
<dbReference type="PROSITE" id="PS50123">
    <property type="entry name" value="CHER"/>
    <property type="match status" value="1"/>
</dbReference>
<protein>
    <recommendedName>
        <fullName evidence="2">protein-glutamate O-methyltransferase</fullName>
        <ecNumber evidence="2">2.1.1.80</ecNumber>
    </recommendedName>
</protein>
<sequence length="258" mass="30039">MMIYDYSHFTKDIHKKTGIDLSLYKEAQMKRRLTSLYEKKGFSDFRAFYQGIEMDTPLLHEFLDRMTINVTEFYRNEKRWSVLEEKILPRLLSQNNRLKIWSAACSTGEEPYTIAMVLSNHQPLSGISIKATDIDDNAIAKAKLGVYPERSLNEVPAVIKQKYFSKSGDFYNLSSQIKSRVSFKKHNLLSDSYDSHHDLIVCRNVMIYFTEEAKEEIYHNFSSALRPGGVLFVGSTEQIFNPAKYGLETEDTFFYRKK</sequence>
<dbReference type="Gene3D" id="3.40.50.150">
    <property type="entry name" value="Vaccinia Virus protein VP39"/>
    <property type="match status" value="1"/>
</dbReference>
<evidence type="ECO:0000256" key="5">
    <source>
        <dbReference type="ARBA" id="ARBA00022691"/>
    </source>
</evidence>
<dbReference type="PANTHER" id="PTHR24422:SF19">
    <property type="entry name" value="CHEMOTAXIS PROTEIN METHYLTRANSFERASE"/>
    <property type="match status" value="1"/>
</dbReference>
<accession>A0A5D4MFQ5</accession>
<dbReference type="InterPro" id="IPR000780">
    <property type="entry name" value="CheR_MeTrfase"/>
</dbReference>
<comment type="caution">
    <text evidence="7">The sequence shown here is derived from an EMBL/GenBank/DDBJ whole genome shotgun (WGS) entry which is preliminary data.</text>
</comment>
<evidence type="ECO:0000313" key="7">
    <source>
        <dbReference type="EMBL" id="TYS00543.1"/>
    </source>
</evidence>
<dbReference type="Gene3D" id="1.10.155.10">
    <property type="entry name" value="Chemotaxis receptor methyltransferase CheR, N-terminal domain"/>
    <property type="match status" value="1"/>
</dbReference>
<dbReference type="SUPFAM" id="SSF47757">
    <property type="entry name" value="Chemotaxis receptor methyltransferase CheR, N-terminal domain"/>
    <property type="match status" value="1"/>
</dbReference>
<dbReference type="InterPro" id="IPR050903">
    <property type="entry name" value="Bact_Chemotaxis_MeTrfase"/>
</dbReference>
<keyword evidence="5" id="KW-0949">S-adenosyl-L-methionine</keyword>